<feature type="domain" description="Tyrosine-protein phosphatase" evidence="8">
    <location>
        <begin position="34"/>
        <end position="183"/>
    </location>
</feature>
<evidence type="ECO:0000256" key="3">
    <source>
        <dbReference type="ARBA" id="ARBA00022912"/>
    </source>
</evidence>
<dbReference type="GO" id="GO:0005737">
    <property type="term" value="C:cytoplasm"/>
    <property type="evidence" value="ECO:0007669"/>
    <property type="project" value="TreeGrafter"/>
</dbReference>
<dbReference type="InterPro" id="IPR029021">
    <property type="entry name" value="Prot-tyrosine_phosphatase-like"/>
</dbReference>
<evidence type="ECO:0000259" key="9">
    <source>
        <dbReference type="PROSITE" id="PS50056"/>
    </source>
</evidence>
<comment type="similarity">
    <text evidence="1 7">Belongs to the protein-tyrosine phosphatase family. Non-receptor class dual specificity subfamily.</text>
</comment>
<evidence type="ECO:0000256" key="7">
    <source>
        <dbReference type="RuleBase" id="RU366038"/>
    </source>
</evidence>
<evidence type="ECO:0000256" key="6">
    <source>
        <dbReference type="PIRSR" id="PIRSR620405-1"/>
    </source>
</evidence>
<proteinExistence type="inferred from homology"/>
<dbReference type="GO" id="GO:0004722">
    <property type="term" value="F:protein serine/threonine phosphatase activity"/>
    <property type="evidence" value="ECO:0007669"/>
    <property type="project" value="UniProtKB-EC"/>
</dbReference>
<dbReference type="GO" id="GO:0004725">
    <property type="term" value="F:protein tyrosine phosphatase activity"/>
    <property type="evidence" value="ECO:0007669"/>
    <property type="project" value="UniProtKB-EC"/>
</dbReference>
<name>A0A9Q1BDK0_HOLLE</name>
<comment type="function">
    <text evidence="7">Dual specificity phosphatase able to dephosphorylate phosphotyrosine, phosphoserine and phosphothreonine residues, with a preference for phosphotyrosine as a substrate.</text>
</comment>
<feature type="active site" description="Phosphocysteine intermediate" evidence="6">
    <location>
        <position position="128"/>
    </location>
</feature>
<dbReference type="EC" id="3.1.3.16" evidence="7"/>
<keyword evidence="11" id="KW-1185">Reference proteome</keyword>
<dbReference type="EC" id="3.1.3.48" evidence="7"/>
<dbReference type="PROSITE" id="PS50054">
    <property type="entry name" value="TYR_PHOSPHATASE_DUAL"/>
    <property type="match status" value="1"/>
</dbReference>
<keyword evidence="3 7" id="KW-0904">Protein phosphatase</keyword>
<dbReference type="Gene3D" id="3.90.190.10">
    <property type="entry name" value="Protein tyrosine phosphatase superfamily"/>
    <property type="match status" value="1"/>
</dbReference>
<evidence type="ECO:0000256" key="5">
    <source>
        <dbReference type="ARBA" id="ARBA00048336"/>
    </source>
</evidence>
<keyword evidence="2 7" id="KW-0378">Hydrolase</keyword>
<dbReference type="PANTHER" id="PTHR45682:SF5">
    <property type="entry name" value="DUAL SPECIFICITY PROTEIN PHOSPHATASE"/>
    <property type="match status" value="1"/>
</dbReference>
<comment type="catalytic activity">
    <reaction evidence="5 7">
        <text>O-phospho-L-threonyl-[protein] + H2O = L-threonyl-[protein] + phosphate</text>
        <dbReference type="Rhea" id="RHEA:47004"/>
        <dbReference type="Rhea" id="RHEA-COMP:11060"/>
        <dbReference type="Rhea" id="RHEA-COMP:11605"/>
        <dbReference type="ChEBI" id="CHEBI:15377"/>
        <dbReference type="ChEBI" id="CHEBI:30013"/>
        <dbReference type="ChEBI" id="CHEBI:43474"/>
        <dbReference type="ChEBI" id="CHEBI:61977"/>
        <dbReference type="EC" id="3.1.3.16"/>
    </reaction>
</comment>
<dbReference type="Pfam" id="PF00782">
    <property type="entry name" value="DSPc"/>
    <property type="match status" value="1"/>
</dbReference>
<reference evidence="10" key="1">
    <citation type="submission" date="2021-10" db="EMBL/GenBank/DDBJ databases">
        <title>Tropical sea cucumber genome reveals ecological adaptation and Cuvierian tubules defense mechanism.</title>
        <authorList>
            <person name="Chen T."/>
        </authorList>
    </citation>
    <scope>NUCLEOTIDE SEQUENCE</scope>
    <source>
        <strain evidence="10">Nanhai2018</strain>
        <tissue evidence="10">Muscle</tissue>
    </source>
</reference>
<sequence>MAAQDGSDSPLCTPMELEGILTDDSGFLRMPSHSYNEITSGLYLGSRSPALNKTLLKKLGVTHVLNSAEGKKFMHVDTNAEYYKDLDIKYLGLQCSDFYTTKISEHFDTAVDFIDEALSSGGKILVHCVEGYSRSSTLVIAYFMIKKGMTVQAATGFVRAKREIGPNDGFLEQLCQLNEKLQRANRTDQEQ</sequence>
<evidence type="ECO:0000256" key="2">
    <source>
        <dbReference type="ARBA" id="ARBA00022801"/>
    </source>
</evidence>
<dbReference type="Proteomes" id="UP001152320">
    <property type="component" value="Chromosome 19"/>
</dbReference>
<dbReference type="InterPro" id="IPR020405">
    <property type="entry name" value="Atypical_DUSP_subfamA"/>
</dbReference>
<evidence type="ECO:0000256" key="4">
    <source>
        <dbReference type="ARBA" id="ARBA00047761"/>
    </source>
</evidence>
<dbReference type="PRINTS" id="PR01908">
    <property type="entry name" value="ADSPHPHTASE"/>
</dbReference>
<dbReference type="GO" id="GO:0008138">
    <property type="term" value="F:protein tyrosine/serine/threonine phosphatase activity"/>
    <property type="evidence" value="ECO:0007669"/>
    <property type="project" value="UniProtKB-UniRule"/>
</dbReference>
<feature type="domain" description="Tyrosine specific protein phosphatases" evidence="9">
    <location>
        <begin position="105"/>
        <end position="162"/>
    </location>
</feature>
<comment type="catalytic activity">
    <reaction evidence="7">
        <text>O-phospho-L-tyrosyl-[protein] + H2O = L-tyrosyl-[protein] + phosphate</text>
        <dbReference type="Rhea" id="RHEA:10684"/>
        <dbReference type="Rhea" id="RHEA-COMP:10136"/>
        <dbReference type="Rhea" id="RHEA-COMP:20101"/>
        <dbReference type="ChEBI" id="CHEBI:15377"/>
        <dbReference type="ChEBI" id="CHEBI:43474"/>
        <dbReference type="ChEBI" id="CHEBI:46858"/>
        <dbReference type="ChEBI" id="CHEBI:61978"/>
        <dbReference type="EC" id="3.1.3.48"/>
    </reaction>
</comment>
<dbReference type="PANTHER" id="PTHR45682">
    <property type="entry name" value="AGAP008228-PA"/>
    <property type="match status" value="1"/>
</dbReference>
<dbReference type="InterPro" id="IPR000387">
    <property type="entry name" value="Tyr_Pase_dom"/>
</dbReference>
<evidence type="ECO:0000256" key="1">
    <source>
        <dbReference type="ARBA" id="ARBA00008601"/>
    </source>
</evidence>
<dbReference type="OrthoDB" id="426001at2759"/>
<dbReference type="PROSITE" id="PS50056">
    <property type="entry name" value="TYR_PHOSPHATASE_2"/>
    <property type="match status" value="1"/>
</dbReference>
<dbReference type="InterPro" id="IPR016130">
    <property type="entry name" value="Tyr_Pase_AS"/>
</dbReference>
<organism evidence="10 11">
    <name type="scientific">Holothuria leucospilota</name>
    <name type="common">Black long sea cucumber</name>
    <name type="synonym">Mertensiothuria leucospilota</name>
    <dbReference type="NCBI Taxonomy" id="206669"/>
    <lineage>
        <taxon>Eukaryota</taxon>
        <taxon>Metazoa</taxon>
        <taxon>Echinodermata</taxon>
        <taxon>Eleutherozoa</taxon>
        <taxon>Echinozoa</taxon>
        <taxon>Holothuroidea</taxon>
        <taxon>Aspidochirotacea</taxon>
        <taxon>Aspidochirotida</taxon>
        <taxon>Holothuriidae</taxon>
        <taxon>Holothuria</taxon>
    </lineage>
</organism>
<comment type="caution">
    <text evidence="10">The sequence shown here is derived from an EMBL/GenBank/DDBJ whole genome shotgun (WGS) entry which is preliminary data.</text>
</comment>
<evidence type="ECO:0000313" key="10">
    <source>
        <dbReference type="EMBL" id="KAJ8023766.1"/>
    </source>
</evidence>
<dbReference type="PROSITE" id="PS00383">
    <property type="entry name" value="TYR_PHOSPHATASE_1"/>
    <property type="match status" value="1"/>
</dbReference>
<dbReference type="EMBL" id="JAIZAY010000019">
    <property type="protein sequence ID" value="KAJ8023766.1"/>
    <property type="molecule type" value="Genomic_DNA"/>
</dbReference>
<dbReference type="PRINTS" id="PR01909">
    <property type="entry name" value="ADSPHPHTASEA"/>
</dbReference>
<dbReference type="SMART" id="SM00195">
    <property type="entry name" value="DSPc"/>
    <property type="match status" value="1"/>
</dbReference>
<dbReference type="GO" id="GO:0043409">
    <property type="term" value="P:negative regulation of MAPK cascade"/>
    <property type="evidence" value="ECO:0007669"/>
    <property type="project" value="TreeGrafter"/>
</dbReference>
<accession>A0A9Q1BDK0</accession>
<evidence type="ECO:0000313" key="11">
    <source>
        <dbReference type="Proteomes" id="UP001152320"/>
    </source>
</evidence>
<evidence type="ECO:0000259" key="8">
    <source>
        <dbReference type="PROSITE" id="PS50054"/>
    </source>
</evidence>
<dbReference type="SUPFAM" id="SSF52799">
    <property type="entry name" value="(Phosphotyrosine protein) phosphatases II"/>
    <property type="match status" value="1"/>
</dbReference>
<dbReference type="InterPro" id="IPR020422">
    <property type="entry name" value="TYR_PHOSPHATASE_DUAL_dom"/>
</dbReference>
<gene>
    <name evidence="10" type="ORF">HOLleu_36300</name>
</gene>
<dbReference type="GO" id="GO:0033549">
    <property type="term" value="F:MAP kinase phosphatase activity"/>
    <property type="evidence" value="ECO:0007669"/>
    <property type="project" value="TreeGrafter"/>
</dbReference>
<dbReference type="CDD" id="cd14515">
    <property type="entry name" value="DUSP3-like"/>
    <property type="match status" value="1"/>
</dbReference>
<dbReference type="AlphaFoldDB" id="A0A9Q1BDK0"/>
<comment type="catalytic activity">
    <reaction evidence="4 7">
        <text>O-phospho-L-seryl-[protein] + H2O = L-seryl-[protein] + phosphate</text>
        <dbReference type="Rhea" id="RHEA:20629"/>
        <dbReference type="Rhea" id="RHEA-COMP:9863"/>
        <dbReference type="Rhea" id="RHEA-COMP:11604"/>
        <dbReference type="ChEBI" id="CHEBI:15377"/>
        <dbReference type="ChEBI" id="CHEBI:29999"/>
        <dbReference type="ChEBI" id="CHEBI:43474"/>
        <dbReference type="ChEBI" id="CHEBI:83421"/>
        <dbReference type="EC" id="3.1.3.16"/>
    </reaction>
</comment>
<dbReference type="InterPro" id="IPR000340">
    <property type="entry name" value="Dual-sp_phosphatase_cat-dom"/>
</dbReference>
<protein>
    <recommendedName>
        <fullName evidence="7">Dual specificity protein phosphatase</fullName>
        <ecNumber evidence="7">3.1.3.16</ecNumber>
        <ecNumber evidence="7">3.1.3.48</ecNumber>
    </recommendedName>
</protein>